<comment type="caution">
    <text evidence="2">The sequence shown here is derived from an EMBL/GenBank/DDBJ whole genome shotgun (WGS) entry which is preliminary data.</text>
</comment>
<feature type="compositionally biased region" description="Polar residues" evidence="1">
    <location>
        <begin position="15"/>
        <end position="24"/>
    </location>
</feature>
<dbReference type="EMBL" id="NCVQ01000004">
    <property type="protein sequence ID" value="PWZ33536.1"/>
    <property type="molecule type" value="Genomic_DNA"/>
</dbReference>
<evidence type="ECO:0000313" key="3">
    <source>
        <dbReference type="Proteomes" id="UP000251960"/>
    </source>
</evidence>
<protein>
    <submittedName>
        <fullName evidence="2">Uncharacterized protein</fullName>
    </submittedName>
</protein>
<accession>A0A3L6FJZ7</accession>
<reference evidence="2 3" key="1">
    <citation type="journal article" date="2018" name="Nat. Genet.">
        <title>Extensive intraspecific gene order and gene structural variations between Mo17 and other maize genomes.</title>
        <authorList>
            <person name="Sun S."/>
            <person name="Zhou Y."/>
            <person name="Chen J."/>
            <person name="Shi J."/>
            <person name="Zhao H."/>
            <person name="Zhao H."/>
            <person name="Song W."/>
            <person name="Zhang M."/>
            <person name="Cui Y."/>
            <person name="Dong X."/>
            <person name="Liu H."/>
            <person name="Ma X."/>
            <person name="Jiao Y."/>
            <person name="Wang B."/>
            <person name="Wei X."/>
            <person name="Stein J.C."/>
            <person name="Glaubitz J.C."/>
            <person name="Lu F."/>
            <person name="Yu G."/>
            <person name="Liang C."/>
            <person name="Fengler K."/>
            <person name="Li B."/>
            <person name="Rafalski A."/>
            <person name="Schnable P.S."/>
            <person name="Ware D.H."/>
            <person name="Buckler E.S."/>
            <person name="Lai J."/>
        </authorList>
    </citation>
    <scope>NUCLEOTIDE SEQUENCE [LARGE SCALE GENOMIC DNA]</scope>
    <source>
        <strain evidence="3">cv. Missouri 17</strain>
        <tissue evidence="2">Seedling</tissue>
    </source>
</reference>
<gene>
    <name evidence="2" type="ORF">Zm00014a_029878</name>
</gene>
<organism evidence="2 3">
    <name type="scientific">Zea mays</name>
    <name type="common">Maize</name>
    <dbReference type="NCBI Taxonomy" id="4577"/>
    <lineage>
        <taxon>Eukaryota</taxon>
        <taxon>Viridiplantae</taxon>
        <taxon>Streptophyta</taxon>
        <taxon>Embryophyta</taxon>
        <taxon>Tracheophyta</taxon>
        <taxon>Spermatophyta</taxon>
        <taxon>Magnoliopsida</taxon>
        <taxon>Liliopsida</taxon>
        <taxon>Poales</taxon>
        <taxon>Poaceae</taxon>
        <taxon>PACMAD clade</taxon>
        <taxon>Panicoideae</taxon>
        <taxon>Andropogonodae</taxon>
        <taxon>Andropogoneae</taxon>
        <taxon>Tripsacinae</taxon>
        <taxon>Zea</taxon>
    </lineage>
</organism>
<sequence>MKRSSWASEKKKKSLATTDNTRIS</sequence>
<evidence type="ECO:0000313" key="2">
    <source>
        <dbReference type="EMBL" id="PWZ33536.1"/>
    </source>
</evidence>
<evidence type="ECO:0000256" key="1">
    <source>
        <dbReference type="SAM" id="MobiDB-lite"/>
    </source>
</evidence>
<dbReference type="AlphaFoldDB" id="A0A3L6FJZ7"/>
<name>A0A3L6FJZ7_MAIZE</name>
<proteinExistence type="predicted"/>
<feature type="region of interest" description="Disordered" evidence="1">
    <location>
        <begin position="1"/>
        <end position="24"/>
    </location>
</feature>
<dbReference type="Proteomes" id="UP000251960">
    <property type="component" value="Chromosome 3"/>
</dbReference>